<dbReference type="GO" id="GO:0016787">
    <property type="term" value="F:hydrolase activity"/>
    <property type="evidence" value="ECO:0007669"/>
    <property type="project" value="UniProtKB-KW"/>
</dbReference>
<keyword evidence="9" id="KW-1185">Reference proteome</keyword>
<dbReference type="InterPro" id="IPR022337">
    <property type="entry name" value="Inositol_monophosphatase_SuhB"/>
</dbReference>
<evidence type="ECO:0000256" key="1">
    <source>
        <dbReference type="ARBA" id="ARBA00001033"/>
    </source>
</evidence>
<dbReference type="PANTHER" id="PTHR20854:SF4">
    <property type="entry name" value="INOSITOL-1-MONOPHOSPHATASE-RELATED"/>
    <property type="match status" value="1"/>
</dbReference>
<evidence type="ECO:0000313" key="9">
    <source>
        <dbReference type="Proteomes" id="UP001595556"/>
    </source>
</evidence>
<dbReference type="Pfam" id="PF00459">
    <property type="entry name" value="Inositol_P"/>
    <property type="match status" value="1"/>
</dbReference>
<comment type="catalytic activity">
    <reaction evidence="1 7">
        <text>a myo-inositol phosphate + H2O = myo-inositol + phosphate</text>
        <dbReference type="Rhea" id="RHEA:24056"/>
        <dbReference type="ChEBI" id="CHEBI:15377"/>
        <dbReference type="ChEBI" id="CHEBI:17268"/>
        <dbReference type="ChEBI" id="CHEBI:43474"/>
        <dbReference type="ChEBI" id="CHEBI:84139"/>
        <dbReference type="EC" id="3.1.3.25"/>
    </reaction>
</comment>
<dbReference type="PRINTS" id="PR00377">
    <property type="entry name" value="IMPHPHTASES"/>
</dbReference>
<comment type="caution">
    <text evidence="8">The sequence shown here is derived from an EMBL/GenBank/DDBJ whole genome shotgun (WGS) entry which is preliminary data.</text>
</comment>
<protein>
    <recommendedName>
        <fullName evidence="7">Inositol-1-monophosphatase</fullName>
        <ecNumber evidence="7">3.1.3.25</ecNumber>
    </recommendedName>
</protein>
<evidence type="ECO:0000256" key="5">
    <source>
        <dbReference type="ARBA" id="ARBA00022801"/>
    </source>
</evidence>
<evidence type="ECO:0000256" key="6">
    <source>
        <dbReference type="ARBA" id="ARBA00022842"/>
    </source>
</evidence>
<dbReference type="Gene3D" id="3.40.190.80">
    <property type="match status" value="1"/>
</dbReference>
<proteinExistence type="inferred from homology"/>
<dbReference type="PRINTS" id="PR01959">
    <property type="entry name" value="SBIMPHPHTASE"/>
</dbReference>
<organism evidence="8 9">
    <name type="scientific">Piscinibacterium candidicorallinum</name>
    <dbReference type="NCBI Taxonomy" id="1793872"/>
    <lineage>
        <taxon>Bacteria</taxon>
        <taxon>Pseudomonadati</taxon>
        <taxon>Pseudomonadota</taxon>
        <taxon>Betaproteobacteria</taxon>
        <taxon>Burkholderiales</taxon>
        <taxon>Piscinibacterium</taxon>
    </lineage>
</organism>
<dbReference type="Gene3D" id="3.30.540.10">
    <property type="entry name" value="Fructose-1,6-Bisphosphatase, subunit A, domain 1"/>
    <property type="match status" value="1"/>
</dbReference>
<accession>A0ABV7H999</accession>
<dbReference type="InterPro" id="IPR033942">
    <property type="entry name" value="IMPase"/>
</dbReference>
<dbReference type="PROSITE" id="PS00630">
    <property type="entry name" value="IMP_2"/>
    <property type="match status" value="1"/>
</dbReference>
<dbReference type="InterPro" id="IPR020583">
    <property type="entry name" value="Inositol_monoP_metal-BS"/>
</dbReference>
<evidence type="ECO:0000256" key="7">
    <source>
        <dbReference type="RuleBase" id="RU364068"/>
    </source>
</evidence>
<sequence length="272" mass="28558">MSGASNLDLQRALHIALAGAQAGAGVIRKGAEQRASLVIDTKSPRDFVSRVDRDAEAAILAVLQAAYPEHAVLAEETGVQRPGASPWQWIIDPLDGTTNFLHGVPAYAVSIALTHLGEPQVAVVLDVAHAETFTAIRGGGAKLNNTPIHVTSCARLDESLIGTGFAFRPDQDFDLYTRLFKAVAKHTAGLRRPGSAAIDLAWVACGRYDGFFEVGLKPWDMAAGHLLVTEAGGMVSDFAGASLVQGGQLAPSPLLASNGLLHEALRNLLANA</sequence>
<gene>
    <name evidence="8" type="ORF">ACFOEN_09905</name>
</gene>
<dbReference type="Proteomes" id="UP001595556">
    <property type="component" value="Unassembled WGS sequence"/>
</dbReference>
<evidence type="ECO:0000313" key="8">
    <source>
        <dbReference type="EMBL" id="MFC3147957.1"/>
    </source>
</evidence>
<evidence type="ECO:0000256" key="4">
    <source>
        <dbReference type="ARBA" id="ARBA00022723"/>
    </source>
</evidence>
<keyword evidence="6 7" id="KW-0460">Magnesium</keyword>
<dbReference type="EMBL" id="JBHRTI010000004">
    <property type="protein sequence ID" value="MFC3147957.1"/>
    <property type="molecule type" value="Genomic_DNA"/>
</dbReference>
<name>A0ABV7H999_9BURK</name>
<keyword evidence="5 7" id="KW-0378">Hydrolase</keyword>
<comment type="cofactor">
    <cofactor evidence="2 7">
        <name>Mg(2+)</name>
        <dbReference type="ChEBI" id="CHEBI:18420"/>
    </cofactor>
</comment>
<comment type="similarity">
    <text evidence="3 7">Belongs to the inositol monophosphatase superfamily.</text>
</comment>
<dbReference type="CDD" id="cd01639">
    <property type="entry name" value="IMPase"/>
    <property type="match status" value="1"/>
</dbReference>
<evidence type="ECO:0000256" key="3">
    <source>
        <dbReference type="ARBA" id="ARBA00009759"/>
    </source>
</evidence>
<keyword evidence="4 7" id="KW-0479">Metal-binding</keyword>
<dbReference type="InterPro" id="IPR020550">
    <property type="entry name" value="Inositol_monophosphatase_CS"/>
</dbReference>
<dbReference type="PROSITE" id="PS00629">
    <property type="entry name" value="IMP_1"/>
    <property type="match status" value="1"/>
</dbReference>
<dbReference type="InterPro" id="IPR000760">
    <property type="entry name" value="Inositol_monophosphatase-like"/>
</dbReference>
<dbReference type="PANTHER" id="PTHR20854">
    <property type="entry name" value="INOSITOL MONOPHOSPHATASE"/>
    <property type="match status" value="1"/>
</dbReference>
<reference evidence="9" key="1">
    <citation type="journal article" date="2019" name="Int. J. Syst. Evol. Microbiol.">
        <title>The Global Catalogue of Microorganisms (GCM) 10K type strain sequencing project: providing services to taxonomists for standard genome sequencing and annotation.</title>
        <authorList>
            <consortium name="The Broad Institute Genomics Platform"/>
            <consortium name="The Broad Institute Genome Sequencing Center for Infectious Disease"/>
            <person name="Wu L."/>
            <person name="Ma J."/>
        </authorList>
    </citation>
    <scope>NUCLEOTIDE SEQUENCE [LARGE SCALE GENOMIC DNA]</scope>
    <source>
        <strain evidence="9">KCTC 52168</strain>
    </source>
</reference>
<dbReference type="RefSeq" id="WP_377303474.1">
    <property type="nucleotide sequence ID" value="NZ_CP180191.1"/>
</dbReference>
<dbReference type="SUPFAM" id="SSF56655">
    <property type="entry name" value="Carbohydrate phosphatase"/>
    <property type="match status" value="1"/>
</dbReference>
<dbReference type="EC" id="3.1.3.25" evidence="7"/>
<evidence type="ECO:0000256" key="2">
    <source>
        <dbReference type="ARBA" id="ARBA00001946"/>
    </source>
</evidence>